<feature type="transmembrane region" description="Helical" evidence="1">
    <location>
        <begin position="593"/>
        <end position="615"/>
    </location>
</feature>
<dbReference type="InterPro" id="IPR036259">
    <property type="entry name" value="MFS_trans_sf"/>
</dbReference>
<sequence length="713" mass="78730">MSTYNTNIEAIRDTEYPNLKGCTYLDHGGTTIPAKSLSETTCADLIQNLYGNPHSDSAPSRLSTARVDEIREQTLRFFHADPDNYDLVFTANATSAIRLVGECFRDYAHATTKSKKISLLGREKSRSFRFGYHRDAHTSLVGLRELSDGKHTCLGSHEEVEQWMTSDPNLNQPTLFAYPGQSNMTGRRLPLTWPKQFRNSRRNAYTLLDAAALSTSSQLEIDRDAPDFTAVSFYKIFGMPDIGALIVRKDSAHMLQQRRYFGGGTVEMVIVLDATWHAKKIEGAIHDQLEEGTLPFHSIIALGHALDIHKKLFTSMAQVSSHTTWLGQYTHASMTSTRHTNGAPVFTIYKDEGAIYGDAATQGATIAFNILRRDQTLVPYTDVEAAADKQNIYVRSGAMCNAGGIATYLQWSERNLRRAHENGHRCHKPIPLVEGRATGVVRISLGAVSTKGDIDAFLEFVRGRYVDDVSTVVDGGCLEKEVGNRDVSFSEKSGHEIGAQEKIGAESIIMFGALYNGYLYGLSFLFNGAFALVFGAKGHGFDTIGVGCCFLGIAAGITIGPVTNLWQERYFQKRVAQNGGQADPEARVQMAKVAAVVPVIASAFWGWSFYTLILMTYTYTEDSYRTYAASALAGLGFIRNLAGGGFPLFGRQLFESQGYQKAGTILAALACALVPIPFILEKYGKRLRLRSPWAREHMEDVSDDEEEREPLLA</sequence>
<organism evidence="3 4">
    <name type="scientific">Venturia inaequalis</name>
    <name type="common">Apple scab fungus</name>
    <dbReference type="NCBI Taxonomy" id="5025"/>
    <lineage>
        <taxon>Eukaryota</taxon>
        <taxon>Fungi</taxon>
        <taxon>Dikarya</taxon>
        <taxon>Ascomycota</taxon>
        <taxon>Pezizomycotina</taxon>
        <taxon>Dothideomycetes</taxon>
        <taxon>Pleosporomycetidae</taxon>
        <taxon>Venturiales</taxon>
        <taxon>Venturiaceae</taxon>
        <taxon>Venturia</taxon>
    </lineage>
</organism>
<feature type="domain" description="Aminotransferase class V" evidence="2">
    <location>
        <begin position="24"/>
        <end position="457"/>
    </location>
</feature>
<proteinExistence type="predicted"/>
<dbReference type="Proteomes" id="UP000433883">
    <property type="component" value="Unassembled WGS sequence"/>
</dbReference>
<accession>A0A8H3YLW7</accession>
<feature type="transmembrane region" description="Helical" evidence="1">
    <location>
        <begin position="662"/>
        <end position="680"/>
    </location>
</feature>
<keyword evidence="1" id="KW-0472">Membrane</keyword>
<evidence type="ECO:0000256" key="1">
    <source>
        <dbReference type="SAM" id="Phobius"/>
    </source>
</evidence>
<dbReference type="AlphaFoldDB" id="A0A8H3YLW7"/>
<protein>
    <recommendedName>
        <fullName evidence="2">Aminotransferase class V domain-containing protein</fullName>
    </recommendedName>
</protein>
<evidence type="ECO:0000313" key="3">
    <source>
        <dbReference type="EMBL" id="KAE9965545.1"/>
    </source>
</evidence>
<dbReference type="InterPro" id="IPR015424">
    <property type="entry name" value="PyrdxlP-dep_Trfase"/>
</dbReference>
<dbReference type="Pfam" id="PF00266">
    <property type="entry name" value="Aminotran_5"/>
    <property type="match status" value="1"/>
</dbReference>
<reference evidence="3 4" key="1">
    <citation type="submission" date="2019-11" db="EMBL/GenBank/DDBJ databases">
        <title>Venturia inaequalis Genome Resource.</title>
        <authorList>
            <person name="Lichtner F.J."/>
        </authorList>
    </citation>
    <scope>NUCLEOTIDE SEQUENCE [LARGE SCALE GENOMIC DNA]</scope>
    <source>
        <strain evidence="3">Bline_iso_100314</strain>
    </source>
</reference>
<keyword evidence="1" id="KW-0812">Transmembrane</keyword>
<dbReference type="SUPFAM" id="SSF103473">
    <property type="entry name" value="MFS general substrate transporter"/>
    <property type="match status" value="1"/>
</dbReference>
<dbReference type="InterPro" id="IPR000192">
    <property type="entry name" value="Aminotrans_V_dom"/>
</dbReference>
<evidence type="ECO:0000259" key="2">
    <source>
        <dbReference type="Pfam" id="PF00266"/>
    </source>
</evidence>
<dbReference type="EMBL" id="WNWQ01000599">
    <property type="protein sequence ID" value="KAE9965545.1"/>
    <property type="molecule type" value="Genomic_DNA"/>
</dbReference>
<feature type="transmembrane region" description="Helical" evidence="1">
    <location>
        <begin position="627"/>
        <end position="650"/>
    </location>
</feature>
<dbReference type="PANTHER" id="PTHR14237:SF80">
    <property type="entry name" value="MOLYBDENUM COFACTOR SULFURASE"/>
    <property type="match status" value="1"/>
</dbReference>
<dbReference type="PANTHER" id="PTHR14237">
    <property type="entry name" value="MOLYBDOPTERIN COFACTOR SULFURASE MOSC"/>
    <property type="match status" value="1"/>
</dbReference>
<feature type="transmembrane region" description="Helical" evidence="1">
    <location>
        <begin position="543"/>
        <end position="562"/>
    </location>
</feature>
<dbReference type="GO" id="GO:0043545">
    <property type="term" value="P:molybdopterin cofactor metabolic process"/>
    <property type="evidence" value="ECO:0007669"/>
    <property type="project" value="TreeGrafter"/>
</dbReference>
<dbReference type="GO" id="GO:0008265">
    <property type="term" value="F:molybdenum cofactor sulfurtransferase activity"/>
    <property type="evidence" value="ECO:0007669"/>
    <property type="project" value="TreeGrafter"/>
</dbReference>
<dbReference type="InterPro" id="IPR015421">
    <property type="entry name" value="PyrdxlP-dep_Trfase_major"/>
</dbReference>
<name>A0A8H3YLW7_VENIN</name>
<dbReference type="Gene3D" id="3.40.640.10">
    <property type="entry name" value="Type I PLP-dependent aspartate aminotransferase-like (Major domain)"/>
    <property type="match status" value="1"/>
</dbReference>
<dbReference type="SUPFAM" id="SSF53383">
    <property type="entry name" value="PLP-dependent transferases"/>
    <property type="match status" value="1"/>
</dbReference>
<keyword evidence="1" id="KW-1133">Transmembrane helix</keyword>
<feature type="transmembrane region" description="Helical" evidence="1">
    <location>
        <begin position="517"/>
        <end position="536"/>
    </location>
</feature>
<comment type="caution">
    <text evidence="3">The sequence shown here is derived from an EMBL/GenBank/DDBJ whole genome shotgun (WGS) entry which is preliminary data.</text>
</comment>
<evidence type="ECO:0000313" key="4">
    <source>
        <dbReference type="Proteomes" id="UP000433883"/>
    </source>
</evidence>
<gene>
    <name evidence="3" type="ORF">BLS_007535</name>
</gene>